<gene>
    <name evidence="1" type="ORF">DPMN_137920</name>
</gene>
<name>A0A9D4G3K5_DREPO</name>
<accession>A0A9D4G3K5</accession>
<keyword evidence="2" id="KW-1185">Reference proteome</keyword>
<organism evidence="1 2">
    <name type="scientific">Dreissena polymorpha</name>
    <name type="common">Zebra mussel</name>
    <name type="synonym">Mytilus polymorpha</name>
    <dbReference type="NCBI Taxonomy" id="45954"/>
    <lineage>
        <taxon>Eukaryota</taxon>
        <taxon>Metazoa</taxon>
        <taxon>Spiralia</taxon>
        <taxon>Lophotrochozoa</taxon>
        <taxon>Mollusca</taxon>
        <taxon>Bivalvia</taxon>
        <taxon>Autobranchia</taxon>
        <taxon>Heteroconchia</taxon>
        <taxon>Euheterodonta</taxon>
        <taxon>Imparidentia</taxon>
        <taxon>Neoheterodontei</taxon>
        <taxon>Myida</taxon>
        <taxon>Dreissenoidea</taxon>
        <taxon>Dreissenidae</taxon>
        <taxon>Dreissena</taxon>
    </lineage>
</organism>
<dbReference type="Proteomes" id="UP000828390">
    <property type="component" value="Unassembled WGS sequence"/>
</dbReference>
<reference evidence="1" key="1">
    <citation type="journal article" date="2019" name="bioRxiv">
        <title>The Genome of the Zebra Mussel, Dreissena polymorpha: A Resource for Invasive Species Research.</title>
        <authorList>
            <person name="McCartney M.A."/>
            <person name="Auch B."/>
            <person name="Kono T."/>
            <person name="Mallez S."/>
            <person name="Zhang Y."/>
            <person name="Obille A."/>
            <person name="Becker A."/>
            <person name="Abrahante J.E."/>
            <person name="Garbe J."/>
            <person name="Badalamenti J.P."/>
            <person name="Herman A."/>
            <person name="Mangelson H."/>
            <person name="Liachko I."/>
            <person name="Sullivan S."/>
            <person name="Sone E.D."/>
            <person name="Koren S."/>
            <person name="Silverstein K.A.T."/>
            <person name="Beckman K.B."/>
            <person name="Gohl D.M."/>
        </authorList>
    </citation>
    <scope>NUCLEOTIDE SEQUENCE</scope>
    <source>
        <strain evidence="1">Duluth1</strain>
        <tissue evidence="1">Whole animal</tissue>
    </source>
</reference>
<proteinExistence type="predicted"/>
<reference evidence="1" key="2">
    <citation type="submission" date="2020-11" db="EMBL/GenBank/DDBJ databases">
        <authorList>
            <person name="McCartney M.A."/>
            <person name="Auch B."/>
            <person name="Kono T."/>
            <person name="Mallez S."/>
            <person name="Becker A."/>
            <person name="Gohl D.M."/>
            <person name="Silverstein K.A.T."/>
            <person name="Koren S."/>
            <person name="Bechman K.B."/>
            <person name="Herman A."/>
            <person name="Abrahante J.E."/>
            <person name="Garbe J."/>
        </authorList>
    </citation>
    <scope>NUCLEOTIDE SEQUENCE</scope>
    <source>
        <strain evidence="1">Duluth1</strain>
        <tissue evidence="1">Whole animal</tissue>
    </source>
</reference>
<evidence type="ECO:0000313" key="2">
    <source>
        <dbReference type="Proteomes" id="UP000828390"/>
    </source>
</evidence>
<dbReference type="EMBL" id="JAIWYP010000006">
    <property type="protein sequence ID" value="KAH3809547.1"/>
    <property type="molecule type" value="Genomic_DNA"/>
</dbReference>
<dbReference type="AlphaFoldDB" id="A0A9D4G3K5"/>
<protein>
    <submittedName>
        <fullName evidence="1">Uncharacterized protein</fullName>
    </submittedName>
</protein>
<evidence type="ECO:0000313" key="1">
    <source>
        <dbReference type="EMBL" id="KAH3809547.1"/>
    </source>
</evidence>
<sequence>MQNPYMIGLLEQLGLHVDEEGLRFPRIPADVEVAELLQMAGKISKLDDGED</sequence>
<comment type="caution">
    <text evidence="1">The sequence shown here is derived from an EMBL/GenBank/DDBJ whole genome shotgun (WGS) entry which is preliminary data.</text>
</comment>